<feature type="compositionally biased region" description="Basic and acidic residues" evidence="13">
    <location>
        <begin position="71"/>
        <end position="85"/>
    </location>
</feature>
<keyword evidence="5 11" id="KW-0479">Metal-binding</keyword>
<comment type="function">
    <text evidence="1 12">Involved in pre-mRNA splicing.</text>
</comment>
<dbReference type="GO" id="GO:0003677">
    <property type="term" value="F:DNA binding"/>
    <property type="evidence" value="ECO:0007669"/>
    <property type="project" value="UniProtKB-UniRule"/>
</dbReference>
<evidence type="ECO:0000259" key="15">
    <source>
        <dbReference type="PROSITE" id="PS50103"/>
    </source>
</evidence>
<comment type="caution">
    <text evidence="16">The sequence shown here is derived from an EMBL/GenBank/DDBJ whole genome shotgun (WGS) entry which is preliminary data.</text>
</comment>
<evidence type="ECO:0000256" key="2">
    <source>
        <dbReference type="ARBA" id="ARBA00009161"/>
    </source>
</evidence>
<feature type="compositionally biased region" description="Basic residues" evidence="13">
    <location>
        <begin position="24"/>
        <end position="37"/>
    </location>
</feature>
<name>A0A8K0NP41_9TREE</name>
<evidence type="ECO:0000256" key="5">
    <source>
        <dbReference type="ARBA" id="ARBA00022723"/>
    </source>
</evidence>
<evidence type="ECO:0000256" key="8">
    <source>
        <dbReference type="ARBA" id="ARBA00022833"/>
    </source>
</evidence>
<keyword evidence="7 11" id="KW-0863">Zinc-finger</keyword>
<protein>
    <recommendedName>
        <fullName evidence="4 12">Pre-mRNA-splicing factor CWC24</fullName>
    </recommendedName>
</protein>
<dbReference type="InterPro" id="IPR000571">
    <property type="entry name" value="Znf_CCCH"/>
</dbReference>
<dbReference type="GO" id="GO:0034247">
    <property type="term" value="P:snoRNA splicing"/>
    <property type="evidence" value="ECO:0007669"/>
    <property type="project" value="TreeGrafter"/>
</dbReference>
<evidence type="ECO:0000256" key="3">
    <source>
        <dbReference type="ARBA" id="ARBA00011524"/>
    </source>
</evidence>
<evidence type="ECO:0000256" key="1">
    <source>
        <dbReference type="ARBA" id="ARBA00003777"/>
    </source>
</evidence>
<dbReference type="InterPro" id="IPR001841">
    <property type="entry name" value="Znf_RING"/>
</dbReference>
<dbReference type="FunFam" id="3.30.40.10:FF:000045">
    <property type="entry name" value="RING finger protein 113A"/>
    <property type="match status" value="1"/>
</dbReference>
<keyword evidence="8 11" id="KW-0862">Zinc</keyword>
<evidence type="ECO:0000259" key="14">
    <source>
        <dbReference type="PROSITE" id="PS50089"/>
    </source>
</evidence>
<dbReference type="PANTHER" id="PTHR12930">
    <property type="entry name" value="ZINC FINGER PROTEIN 183"/>
    <property type="match status" value="1"/>
</dbReference>
<dbReference type="Pfam" id="PF13920">
    <property type="entry name" value="zf-C3HC4_3"/>
    <property type="match status" value="1"/>
</dbReference>
<gene>
    <name evidence="16" type="ORF">FFLO_05285</name>
</gene>
<dbReference type="SUPFAM" id="SSF57850">
    <property type="entry name" value="RING/U-box"/>
    <property type="match status" value="1"/>
</dbReference>
<comment type="similarity">
    <text evidence="2 12">Belongs to the CWC24 family.</text>
</comment>
<keyword evidence="17" id="KW-1185">Reference proteome</keyword>
<organism evidence="16 17">
    <name type="scientific">Filobasidium floriforme</name>
    <dbReference type="NCBI Taxonomy" id="5210"/>
    <lineage>
        <taxon>Eukaryota</taxon>
        <taxon>Fungi</taxon>
        <taxon>Dikarya</taxon>
        <taxon>Basidiomycota</taxon>
        <taxon>Agaricomycotina</taxon>
        <taxon>Tremellomycetes</taxon>
        <taxon>Filobasidiales</taxon>
        <taxon>Filobasidiaceae</taxon>
        <taxon>Filobasidium</taxon>
    </lineage>
</organism>
<keyword evidence="10 12" id="KW-0508">mRNA splicing</keyword>
<feature type="region of interest" description="Disordered" evidence="13">
    <location>
        <begin position="294"/>
        <end position="338"/>
    </location>
</feature>
<evidence type="ECO:0000256" key="11">
    <source>
        <dbReference type="PROSITE-ProRule" id="PRU00723"/>
    </source>
</evidence>
<reference evidence="16" key="1">
    <citation type="submission" date="2020-04" db="EMBL/GenBank/DDBJ databases">
        <title>Analysis of mating type loci in Filobasidium floriforme.</title>
        <authorList>
            <person name="Nowrousian M."/>
        </authorList>
    </citation>
    <scope>NUCLEOTIDE SEQUENCE</scope>
    <source>
        <strain evidence="16">CBS 6242</strain>
    </source>
</reference>
<feature type="compositionally biased region" description="Basic and acidic residues" evidence="13">
    <location>
        <begin position="105"/>
        <end position="121"/>
    </location>
</feature>
<evidence type="ECO:0000256" key="6">
    <source>
        <dbReference type="ARBA" id="ARBA00022728"/>
    </source>
</evidence>
<dbReference type="SMART" id="SM00356">
    <property type="entry name" value="ZnF_C3H1"/>
    <property type="match status" value="1"/>
</dbReference>
<feature type="domain" description="RING-type" evidence="14">
    <location>
        <begin position="238"/>
        <end position="275"/>
    </location>
</feature>
<dbReference type="GO" id="GO:0006397">
    <property type="term" value="P:mRNA processing"/>
    <property type="evidence" value="ECO:0007669"/>
    <property type="project" value="UniProtKB-KW"/>
</dbReference>
<dbReference type="PROSITE" id="PS50103">
    <property type="entry name" value="ZF_C3H1"/>
    <property type="match status" value="1"/>
</dbReference>
<evidence type="ECO:0000256" key="10">
    <source>
        <dbReference type="ARBA" id="ARBA00023187"/>
    </source>
</evidence>
<proteinExistence type="inferred from homology"/>
<evidence type="ECO:0000256" key="4">
    <source>
        <dbReference type="ARBA" id="ARBA00020647"/>
    </source>
</evidence>
<keyword evidence="12" id="KW-0507">mRNA processing</keyword>
<feature type="compositionally biased region" description="Low complexity" evidence="13">
    <location>
        <begin position="1"/>
        <end position="21"/>
    </location>
</feature>
<evidence type="ECO:0000256" key="13">
    <source>
        <dbReference type="SAM" id="MobiDB-lite"/>
    </source>
</evidence>
<comment type="subunit">
    <text evidence="3 12">Associated with the spliceosome.</text>
</comment>
<feature type="compositionally biased region" description="Basic and acidic residues" evidence="13">
    <location>
        <begin position="294"/>
        <end position="314"/>
    </location>
</feature>
<dbReference type="Gene3D" id="3.30.40.10">
    <property type="entry name" value="Zinc/RING finger domain, C3HC4 (zinc finger)"/>
    <property type="match status" value="1"/>
</dbReference>
<dbReference type="Proteomes" id="UP000812966">
    <property type="component" value="Unassembled WGS sequence"/>
</dbReference>
<dbReference type="Gene3D" id="4.10.1000.10">
    <property type="entry name" value="Zinc finger, CCCH-type"/>
    <property type="match status" value="1"/>
</dbReference>
<dbReference type="Pfam" id="PF00642">
    <property type="entry name" value="zf-CCCH"/>
    <property type="match status" value="1"/>
</dbReference>
<dbReference type="AlphaFoldDB" id="A0A8K0NP41"/>
<sequence>MSEPADPTPSTSSPPKTAPVPFTFKRKSRPQSSRKRTPSPDEAPSSSVVKPAQRTTLNPLLQGTKRIREARKRERDADEQFKADESFTVGGDELVTRSAEWDLTGDTKDDSGRIKRPRLDEDGNILPSDGTYKGLGSYSNFIKLDERQAQMSSKMKAGPQKASANIRSITVTDYQPDVCKDYKETGFCGYGDSCKFLHDRGDYLAGWQMDKLAVNPTTGRHEAPAEEEEEEEDIPFGCLICRKPFTEPVVTKCGHYFCMNCAITRFAKTPKCYACGTATGGMFNKAEKILAKMEKRNQDLRDKKKRAKEDRGDSDSEAEGEGEGAGIEFGGGEESEEE</sequence>
<evidence type="ECO:0000256" key="7">
    <source>
        <dbReference type="ARBA" id="ARBA00022771"/>
    </source>
</evidence>
<evidence type="ECO:0000256" key="9">
    <source>
        <dbReference type="ARBA" id="ARBA00023125"/>
    </source>
</evidence>
<feature type="compositionally biased region" description="Polar residues" evidence="13">
    <location>
        <begin position="44"/>
        <end position="61"/>
    </location>
</feature>
<feature type="zinc finger region" description="C3H1-type" evidence="11">
    <location>
        <begin position="173"/>
        <end position="201"/>
    </location>
</feature>
<dbReference type="SUPFAM" id="SSF90229">
    <property type="entry name" value="CCCH zinc finger"/>
    <property type="match status" value="1"/>
</dbReference>
<dbReference type="CDD" id="cd16539">
    <property type="entry name" value="RING-HC_RNF113A_B"/>
    <property type="match status" value="1"/>
</dbReference>
<dbReference type="PANTHER" id="PTHR12930:SF0">
    <property type="entry name" value="RING FINGER PROTEIN 113B"/>
    <property type="match status" value="1"/>
</dbReference>
<evidence type="ECO:0000256" key="12">
    <source>
        <dbReference type="RuleBase" id="RU367110"/>
    </source>
</evidence>
<feature type="domain" description="C3H1-type" evidence="15">
    <location>
        <begin position="173"/>
        <end position="201"/>
    </location>
</feature>
<dbReference type="InterPro" id="IPR039971">
    <property type="entry name" value="CWC24-like"/>
</dbReference>
<dbReference type="GO" id="GO:0008270">
    <property type="term" value="F:zinc ion binding"/>
    <property type="evidence" value="ECO:0007669"/>
    <property type="project" value="UniProtKB-KW"/>
</dbReference>
<accession>A0A8K0NP41</accession>
<feature type="region of interest" description="Disordered" evidence="13">
    <location>
        <begin position="1"/>
        <end position="127"/>
    </location>
</feature>
<dbReference type="InterPro" id="IPR013083">
    <property type="entry name" value="Znf_RING/FYVE/PHD"/>
</dbReference>
<dbReference type="SMART" id="SM00184">
    <property type="entry name" value="RING"/>
    <property type="match status" value="1"/>
</dbReference>
<dbReference type="GO" id="GO:0005684">
    <property type="term" value="C:U2-type spliceosomal complex"/>
    <property type="evidence" value="ECO:0007669"/>
    <property type="project" value="TreeGrafter"/>
</dbReference>
<dbReference type="PROSITE" id="PS50089">
    <property type="entry name" value="ZF_RING_2"/>
    <property type="match status" value="1"/>
</dbReference>
<keyword evidence="12" id="KW-0539">Nucleus</keyword>
<dbReference type="InterPro" id="IPR036855">
    <property type="entry name" value="Znf_CCCH_sf"/>
</dbReference>
<dbReference type="PROSITE" id="PS00518">
    <property type="entry name" value="ZF_RING_1"/>
    <property type="match status" value="1"/>
</dbReference>
<dbReference type="InterPro" id="IPR017907">
    <property type="entry name" value="Znf_RING_CS"/>
</dbReference>
<evidence type="ECO:0000313" key="16">
    <source>
        <dbReference type="EMBL" id="KAG7529988.1"/>
    </source>
</evidence>
<keyword evidence="9 12" id="KW-0238">DNA-binding</keyword>
<comment type="subcellular location">
    <subcellularLocation>
        <location evidence="12">Nucleus</location>
    </subcellularLocation>
</comment>
<evidence type="ECO:0000313" key="17">
    <source>
        <dbReference type="Proteomes" id="UP000812966"/>
    </source>
</evidence>
<dbReference type="EMBL" id="JABELV010000129">
    <property type="protein sequence ID" value="KAG7529988.1"/>
    <property type="molecule type" value="Genomic_DNA"/>
</dbReference>
<keyword evidence="6 12" id="KW-0747">Spliceosome</keyword>